<gene>
    <name evidence="16" type="ORF">BT63DRAFT_435143</name>
</gene>
<feature type="region of interest" description="Disordered" evidence="14">
    <location>
        <begin position="1"/>
        <end position="38"/>
    </location>
</feature>
<evidence type="ECO:0000313" key="16">
    <source>
        <dbReference type="EMBL" id="KAF2663150.1"/>
    </source>
</evidence>
<reference evidence="16" key="1">
    <citation type="journal article" date="2020" name="Stud. Mycol.">
        <title>101 Dothideomycetes genomes: a test case for predicting lifestyles and emergence of pathogens.</title>
        <authorList>
            <person name="Haridas S."/>
            <person name="Albert R."/>
            <person name="Binder M."/>
            <person name="Bloem J."/>
            <person name="Labutti K."/>
            <person name="Salamov A."/>
            <person name="Andreopoulos B."/>
            <person name="Baker S."/>
            <person name="Barry K."/>
            <person name="Bills G."/>
            <person name="Bluhm B."/>
            <person name="Cannon C."/>
            <person name="Castanera R."/>
            <person name="Culley D."/>
            <person name="Daum C."/>
            <person name="Ezra D."/>
            <person name="Gonzalez J."/>
            <person name="Henrissat B."/>
            <person name="Kuo A."/>
            <person name="Liang C."/>
            <person name="Lipzen A."/>
            <person name="Lutzoni F."/>
            <person name="Magnuson J."/>
            <person name="Mondo S."/>
            <person name="Nolan M."/>
            <person name="Ohm R."/>
            <person name="Pangilinan J."/>
            <person name="Park H.-J."/>
            <person name="Ramirez L."/>
            <person name="Alfaro M."/>
            <person name="Sun H."/>
            <person name="Tritt A."/>
            <person name="Yoshinaga Y."/>
            <person name="Zwiers L.-H."/>
            <person name="Turgeon B."/>
            <person name="Goodwin S."/>
            <person name="Spatafora J."/>
            <person name="Crous P."/>
            <person name="Grigoriev I."/>
        </authorList>
    </citation>
    <scope>NUCLEOTIDE SEQUENCE</scope>
    <source>
        <strain evidence="16">CBS 115976</strain>
    </source>
</reference>
<keyword evidence="8" id="KW-0325">Glycoprotein</keyword>
<evidence type="ECO:0000256" key="4">
    <source>
        <dbReference type="ARBA" id="ARBA00022617"/>
    </source>
</evidence>
<comment type="similarity">
    <text evidence="2 13">Belongs to the peroxidase family. Ligninase subfamily.</text>
</comment>
<dbReference type="InterPro" id="IPR010255">
    <property type="entry name" value="Haem_peroxidase_sf"/>
</dbReference>
<dbReference type="Gene3D" id="1.10.420.10">
    <property type="entry name" value="Peroxidase, domain 2"/>
    <property type="match status" value="1"/>
</dbReference>
<keyword evidence="6 13" id="KW-0560">Oxidoreductase</keyword>
<evidence type="ECO:0000256" key="12">
    <source>
        <dbReference type="PIRSR" id="PIRSR601621-4"/>
    </source>
</evidence>
<evidence type="ECO:0000256" key="3">
    <source>
        <dbReference type="ARBA" id="ARBA00022559"/>
    </source>
</evidence>
<dbReference type="PANTHER" id="PTHR31517">
    <property type="match status" value="1"/>
</dbReference>
<feature type="binding site" evidence="10">
    <location>
        <position position="206"/>
    </location>
    <ligand>
        <name>Ca(2+)</name>
        <dbReference type="ChEBI" id="CHEBI:29108"/>
        <label>2</label>
    </ligand>
</feature>
<dbReference type="Pfam" id="PF00141">
    <property type="entry name" value="peroxidase"/>
    <property type="match status" value="1"/>
</dbReference>
<dbReference type="PRINTS" id="PR00462">
    <property type="entry name" value="LIGNINASE"/>
</dbReference>
<feature type="active site" description="Proton acceptor" evidence="9">
    <location>
        <position position="72"/>
    </location>
</feature>
<keyword evidence="12" id="KW-1015">Disulfide bond</keyword>
<dbReference type="InterPro" id="IPR001621">
    <property type="entry name" value="Ligninase"/>
</dbReference>
<dbReference type="OrthoDB" id="2113341at2759"/>
<evidence type="ECO:0000256" key="10">
    <source>
        <dbReference type="PIRSR" id="PIRSR601621-2"/>
    </source>
</evidence>
<evidence type="ECO:0000313" key="17">
    <source>
        <dbReference type="Proteomes" id="UP000799302"/>
    </source>
</evidence>
<dbReference type="Proteomes" id="UP000799302">
    <property type="component" value="Unassembled WGS sequence"/>
</dbReference>
<evidence type="ECO:0000256" key="14">
    <source>
        <dbReference type="SAM" id="MobiDB-lite"/>
    </source>
</evidence>
<protein>
    <recommendedName>
        <fullName evidence="13">Peroxidase</fullName>
        <ecNumber evidence="13">1.11.1.-</ecNumber>
    </recommendedName>
</protein>
<sequence>MGWPFPSNPATPPKSVSPPGNGSPPPTGPPSGAPAGGCPAVWTTISKDLTAMFLSGGQCNDDARASIRAIFHDCFPDGGCDGSIALPDELNRQENSIMAPTINKLSALAKQRNVTVADMIVYASSHAVATCPGGPTTPTFIGRKDATSAAPPNELPQPNVSAEESIGAFQKKGFSVSDLVALIGAHTASKQFTVDPAKAGEAQDTTPGTWDVTYYSQTVAGKAPFTFQADTNLVNAAQAGPVFKQFASNKPGWDANFASALSRMQLLGGNKASMVDCTSTLPRAHFRRNAMAAPMIAGSYRAYH</sequence>
<evidence type="ECO:0000256" key="7">
    <source>
        <dbReference type="ARBA" id="ARBA00023004"/>
    </source>
</evidence>
<dbReference type="GO" id="GO:0046872">
    <property type="term" value="F:metal ion binding"/>
    <property type="evidence" value="ECO:0007669"/>
    <property type="project" value="UniProtKB-UniRule"/>
</dbReference>
<feature type="compositionally biased region" description="Pro residues" evidence="14">
    <location>
        <begin position="1"/>
        <end position="32"/>
    </location>
</feature>
<keyword evidence="4 10" id="KW-0349">Heme</keyword>
<feature type="binding site" evidence="10">
    <location>
        <position position="204"/>
    </location>
    <ligand>
        <name>Ca(2+)</name>
        <dbReference type="ChEBI" id="CHEBI:29108"/>
        <label>2</label>
    </ligand>
</feature>
<dbReference type="SUPFAM" id="SSF48113">
    <property type="entry name" value="Heme-dependent peroxidases"/>
    <property type="match status" value="1"/>
</dbReference>
<feature type="binding site" evidence="10">
    <location>
        <position position="79"/>
    </location>
    <ligand>
        <name>Ca(2+)</name>
        <dbReference type="ChEBI" id="CHEBI:29108"/>
        <label>1</label>
    </ligand>
</feature>
<dbReference type="PROSITE" id="PS50873">
    <property type="entry name" value="PEROXIDASE_4"/>
    <property type="match status" value="1"/>
</dbReference>
<dbReference type="GO" id="GO:0006979">
    <property type="term" value="P:response to oxidative stress"/>
    <property type="evidence" value="ECO:0007669"/>
    <property type="project" value="InterPro"/>
</dbReference>
<evidence type="ECO:0000256" key="1">
    <source>
        <dbReference type="ARBA" id="ARBA00000189"/>
    </source>
</evidence>
<keyword evidence="7 10" id="KW-0408">Iron</keyword>
<evidence type="ECO:0000256" key="5">
    <source>
        <dbReference type="ARBA" id="ARBA00022723"/>
    </source>
</evidence>
<comment type="cofactor">
    <cofactor evidence="10">
        <name>heme b</name>
        <dbReference type="ChEBI" id="CHEBI:60344"/>
    </cofactor>
    <text evidence="10">Binds 1 heme b (iron(II)-protoporphyrin IX) group per subunit.</text>
</comment>
<feature type="site" description="Transition state stabilizer" evidence="11">
    <location>
        <position position="68"/>
    </location>
</feature>
<dbReference type="InterPro" id="IPR002016">
    <property type="entry name" value="Haem_peroxidase"/>
</dbReference>
<dbReference type="PANTHER" id="PTHR31517:SF48">
    <property type="entry name" value="PEROXIDASE 16-RELATED"/>
    <property type="match status" value="1"/>
</dbReference>
<feature type="domain" description="Plant heme peroxidase family profile" evidence="15">
    <location>
        <begin position="63"/>
        <end position="294"/>
    </location>
</feature>
<dbReference type="Gene3D" id="1.10.520.10">
    <property type="match status" value="1"/>
</dbReference>
<organism evidence="16 17">
    <name type="scientific">Microthyrium microscopicum</name>
    <dbReference type="NCBI Taxonomy" id="703497"/>
    <lineage>
        <taxon>Eukaryota</taxon>
        <taxon>Fungi</taxon>
        <taxon>Dikarya</taxon>
        <taxon>Ascomycota</taxon>
        <taxon>Pezizomycotina</taxon>
        <taxon>Dothideomycetes</taxon>
        <taxon>Dothideomycetes incertae sedis</taxon>
        <taxon>Microthyriales</taxon>
        <taxon>Microthyriaceae</taxon>
        <taxon>Microthyrium</taxon>
    </lineage>
</organism>
<feature type="binding site" description="axial binding residue" evidence="10">
    <location>
        <position position="186"/>
    </location>
    <ligand>
        <name>heme b</name>
        <dbReference type="ChEBI" id="CHEBI:60344"/>
    </ligand>
    <ligandPart>
        <name>Fe</name>
        <dbReference type="ChEBI" id="CHEBI:18248"/>
    </ligandPart>
</feature>
<dbReference type="InterPro" id="IPR019794">
    <property type="entry name" value="Peroxidases_AS"/>
</dbReference>
<feature type="disulfide bond" evidence="12">
    <location>
        <begin position="59"/>
        <end position="131"/>
    </location>
</feature>
<feature type="binding site" evidence="10">
    <location>
        <position position="81"/>
    </location>
    <ligand>
        <name>Ca(2+)</name>
        <dbReference type="ChEBI" id="CHEBI:29108"/>
        <label>1</label>
    </ligand>
</feature>
<evidence type="ECO:0000256" key="8">
    <source>
        <dbReference type="ARBA" id="ARBA00023180"/>
    </source>
</evidence>
<keyword evidence="3 13" id="KW-0575">Peroxidase</keyword>
<evidence type="ECO:0000256" key="13">
    <source>
        <dbReference type="RuleBase" id="RU363051"/>
    </source>
</evidence>
<evidence type="ECO:0000259" key="15">
    <source>
        <dbReference type="PROSITE" id="PS50873"/>
    </source>
</evidence>
<evidence type="ECO:0000256" key="6">
    <source>
        <dbReference type="ARBA" id="ARBA00023002"/>
    </source>
</evidence>
<dbReference type="EMBL" id="MU004247">
    <property type="protein sequence ID" value="KAF2663150.1"/>
    <property type="molecule type" value="Genomic_DNA"/>
</dbReference>
<feature type="binding site" evidence="10">
    <location>
        <position position="187"/>
    </location>
    <ligand>
        <name>Ca(2+)</name>
        <dbReference type="ChEBI" id="CHEBI:29108"/>
        <label>2</label>
    </ligand>
</feature>
<dbReference type="InterPro" id="IPR000823">
    <property type="entry name" value="Peroxidase_pln"/>
</dbReference>
<proteinExistence type="inferred from homology"/>
<dbReference type="EC" id="1.11.1.-" evidence="13"/>
<dbReference type="PROSITE" id="PS00436">
    <property type="entry name" value="PEROXIDASE_2"/>
    <property type="match status" value="1"/>
</dbReference>
<keyword evidence="17" id="KW-1185">Reference proteome</keyword>
<comment type="cofactor">
    <cofactor evidence="10 13">
        <name>Ca(2+)</name>
        <dbReference type="ChEBI" id="CHEBI:29108"/>
    </cofactor>
    <text evidence="10 13">Binds 2 calcium ions per subunit.</text>
</comment>
<comment type="catalytic activity">
    <reaction evidence="1">
        <text>2 a phenolic donor + H2O2 = 2 a phenolic radical donor + 2 H2O</text>
        <dbReference type="Rhea" id="RHEA:56136"/>
        <dbReference type="ChEBI" id="CHEBI:15377"/>
        <dbReference type="ChEBI" id="CHEBI:16240"/>
        <dbReference type="ChEBI" id="CHEBI:139520"/>
        <dbReference type="ChEBI" id="CHEBI:139521"/>
        <dbReference type="EC" id="1.11.1.7"/>
    </reaction>
</comment>
<feature type="binding site" evidence="10">
    <location>
        <position position="73"/>
    </location>
    <ligand>
        <name>Ca(2+)</name>
        <dbReference type="ChEBI" id="CHEBI:29108"/>
        <label>1</label>
    </ligand>
</feature>
<evidence type="ECO:0000256" key="2">
    <source>
        <dbReference type="ARBA" id="ARBA00006089"/>
    </source>
</evidence>
<dbReference type="AlphaFoldDB" id="A0A6A6TTR1"/>
<evidence type="ECO:0000256" key="11">
    <source>
        <dbReference type="PIRSR" id="PIRSR601621-3"/>
    </source>
</evidence>
<keyword evidence="10 13" id="KW-0106">Calcium</keyword>
<feature type="binding site" evidence="10">
    <location>
        <position position="83"/>
    </location>
    <ligand>
        <name>Ca(2+)</name>
        <dbReference type="ChEBI" id="CHEBI:29108"/>
        <label>1</label>
    </ligand>
</feature>
<accession>A0A6A6TTR1</accession>
<dbReference type="GO" id="GO:0140825">
    <property type="term" value="F:lactoperoxidase activity"/>
    <property type="evidence" value="ECO:0007669"/>
    <property type="project" value="UniProtKB-EC"/>
</dbReference>
<name>A0A6A6TTR1_9PEZI</name>
<dbReference type="PRINTS" id="PR00458">
    <property type="entry name" value="PEROXIDASE"/>
</dbReference>
<keyword evidence="5 10" id="KW-0479">Metal-binding</keyword>
<dbReference type="GO" id="GO:0020037">
    <property type="term" value="F:heme binding"/>
    <property type="evidence" value="ECO:0007669"/>
    <property type="project" value="UniProtKB-UniRule"/>
</dbReference>
<evidence type="ECO:0000256" key="9">
    <source>
        <dbReference type="PIRSR" id="PIRSR601621-1"/>
    </source>
</evidence>
<feature type="binding site" evidence="10">
    <location>
        <position position="211"/>
    </location>
    <ligand>
        <name>Ca(2+)</name>
        <dbReference type="ChEBI" id="CHEBI:29108"/>
        <label>2</label>
    </ligand>
</feature>